<evidence type="ECO:0000256" key="1">
    <source>
        <dbReference type="SAM" id="SignalP"/>
    </source>
</evidence>
<reference evidence="2" key="1">
    <citation type="journal article" date="2014" name="Int. J. Syst. Evol. Microbiol.">
        <title>Complete genome sequence of Corynebacterium casei LMG S-19264T (=DSM 44701T), isolated from a smear-ripened cheese.</title>
        <authorList>
            <consortium name="US DOE Joint Genome Institute (JGI-PGF)"/>
            <person name="Walter F."/>
            <person name="Albersmeier A."/>
            <person name="Kalinowski J."/>
            <person name="Ruckert C."/>
        </authorList>
    </citation>
    <scope>NUCLEOTIDE SEQUENCE</scope>
    <source>
        <strain evidence="2">KCTC 22164</strain>
    </source>
</reference>
<organism evidence="2 3">
    <name type="scientific">Alteromonas halophila</name>
    <dbReference type="NCBI Taxonomy" id="516698"/>
    <lineage>
        <taxon>Bacteria</taxon>
        <taxon>Pseudomonadati</taxon>
        <taxon>Pseudomonadota</taxon>
        <taxon>Gammaproteobacteria</taxon>
        <taxon>Alteromonadales</taxon>
        <taxon>Alteromonadaceae</taxon>
        <taxon>Alteromonas/Salinimonas group</taxon>
        <taxon>Alteromonas</taxon>
    </lineage>
</organism>
<dbReference type="RefSeq" id="WP_189403965.1">
    <property type="nucleotide sequence ID" value="NZ_BMXP01000002.1"/>
</dbReference>
<dbReference type="Proteomes" id="UP000631300">
    <property type="component" value="Unassembled WGS sequence"/>
</dbReference>
<name>A0A918JJJ8_9ALTE</name>
<proteinExistence type="predicted"/>
<gene>
    <name evidence="2" type="ORF">GCM10007391_09620</name>
</gene>
<evidence type="ECO:0000313" key="3">
    <source>
        <dbReference type="Proteomes" id="UP000631300"/>
    </source>
</evidence>
<reference evidence="2" key="2">
    <citation type="submission" date="2020-09" db="EMBL/GenBank/DDBJ databases">
        <authorList>
            <person name="Sun Q."/>
            <person name="Kim S."/>
        </authorList>
    </citation>
    <scope>NUCLEOTIDE SEQUENCE</scope>
    <source>
        <strain evidence="2">KCTC 22164</strain>
    </source>
</reference>
<protein>
    <submittedName>
        <fullName evidence="2">Uncharacterized protein</fullName>
    </submittedName>
</protein>
<evidence type="ECO:0000313" key="2">
    <source>
        <dbReference type="EMBL" id="GGW79022.1"/>
    </source>
</evidence>
<feature type="signal peptide" evidence="1">
    <location>
        <begin position="1"/>
        <end position="23"/>
    </location>
</feature>
<dbReference type="Gene3D" id="3.40.190.10">
    <property type="entry name" value="Periplasmic binding protein-like II"/>
    <property type="match status" value="1"/>
</dbReference>
<dbReference type="SUPFAM" id="SSF53850">
    <property type="entry name" value="Periplasmic binding protein-like II"/>
    <property type="match status" value="1"/>
</dbReference>
<accession>A0A918JJJ8</accession>
<keyword evidence="3" id="KW-1185">Reference proteome</keyword>
<dbReference type="AlphaFoldDB" id="A0A918JJJ8"/>
<comment type="caution">
    <text evidence="2">The sequence shown here is derived from an EMBL/GenBank/DDBJ whole genome shotgun (WGS) entry which is preliminary data.</text>
</comment>
<feature type="chain" id="PRO_5037368235" evidence="1">
    <location>
        <begin position="24"/>
        <end position="96"/>
    </location>
</feature>
<sequence>MQRVTSRAVTLLLALSFALSAYGKDSVIRFYTEIAAPFYWLDENDQPQGASLELATAVADKAKLNATVEHLAWARAYYEATSSQCGTYFRPQNTGA</sequence>
<keyword evidence="1" id="KW-0732">Signal</keyword>
<dbReference type="EMBL" id="BMXP01000002">
    <property type="protein sequence ID" value="GGW79022.1"/>
    <property type="molecule type" value="Genomic_DNA"/>
</dbReference>